<name>A0A0E9UMJ3_ANGAN</name>
<sequence>MCAHLCGLWQTFPCKINYVIQVISKRVARCFNKRK</sequence>
<dbReference type="EMBL" id="GBXM01041503">
    <property type="protein sequence ID" value="JAH67074.1"/>
    <property type="molecule type" value="Transcribed_RNA"/>
</dbReference>
<evidence type="ECO:0000313" key="1">
    <source>
        <dbReference type="EMBL" id="JAH67074.1"/>
    </source>
</evidence>
<reference evidence="1" key="1">
    <citation type="submission" date="2014-11" db="EMBL/GenBank/DDBJ databases">
        <authorList>
            <person name="Amaro Gonzalez C."/>
        </authorList>
    </citation>
    <scope>NUCLEOTIDE SEQUENCE</scope>
</reference>
<protein>
    <submittedName>
        <fullName evidence="1">Uncharacterized protein</fullName>
    </submittedName>
</protein>
<accession>A0A0E9UMJ3</accession>
<proteinExistence type="predicted"/>
<organism evidence="1">
    <name type="scientific">Anguilla anguilla</name>
    <name type="common">European freshwater eel</name>
    <name type="synonym">Muraena anguilla</name>
    <dbReference type="NCBI Taxonomy" id="7936"/>
    <lineage>
        <taxon>Eukaryota</taxon>
        <taxon>Metazoa</taxon>
        <taxon>Chordata</taxon>
        <taxon>Craniata</taxon>
        <taxon>Vertebrata</taxon>
        <taxon>Euteleostomi</taxon>
        <taxon>Actinopterygii</taxon>
        <taxon>Neopterygii</taxon>
        <taxon>Teleostei</taxon>
        <taxon>Anguilliformes</taxon>
        <taxon>Anguillidae</taxon>
        <taxon>Anguilla</taxon>
    </lineage>
</organism>
<reference evidence="1" key="2">
    <citation type="journal article" date="2015" name="Fish Shellfish Immunol.">
        <title>Early steps in the European eel (Anguilla anguilla)-Vibrio vulnificus interaction in the gills: Role of the RtxA13 toxin.</title>
        <authorList>
            <person name="Callol A."/>
            <person name="Pajuelo D."/>
            <person name="Ebbesson L."/>
            <person name="Teles M."/>
            <person name="MacKenzie S."/>
            <person name="Amaro C."/>
        </authorList>
    </citation>
    <scope>NUCLEOTIDE SEQUENCE</scope>
</reference>
<dbReference type="AlphaFoldDB" id="A0A0E9UMJ3"/>